<keyword evidence="5" id="KW-0472">Membrane</keyword>
<organism evidence="10 11">
    <name type="scientific">Cohnella ginsengisoli</name>
    <dbReference type="NCBI Taxonomy" id="425004"/>
    <lineage>
        <taxon>Bacteria</taxon>
        <taxon>Bacillati</taxon>
        <taxon>Bacillota</taxon>
        <taxon>Bacilli</taxon>
        <taxon>Bacillales</taxon>
        <taxon>Paenibacillaceae</taxon>
        <taxon>Cohnella</taxon>
    </lineage>
</organism>
<dbReference type="PANTHER" id="PTHR35789">
    <property type="entry name" value="SPORE GERMINATION PROTEIN B3"/>
    <property type="match status" value="1"/>
</dbReference>
<sequence>MKRWRLLLCATTACCMLAGCWDRRELNELGITAATSVDRSDKEWIVTYQVIVPSAMWTGAGGGGAASSSQSSVHVFTSRGSTIREAAGRANLEFTRQLYFSHTDVLVLGKEAAQHGISEVLDLFLRSFDSRETVLLTVTDGEASKIMRKLVPPEKLPGRAIASILETAQKTSGRTPAVKIFDVARSIYSDSNAILVPEIGLRRVDGGNEKDLEGVDAYKTTIVPTKLRLLRLGVFKGAKLVGWIDQEESYGLDWLNNRIKKSMIAFPCPGAKSEEEHAVFQVRAAKTHVVPVKAKDTFQINVRVKAKGALSESSCTRSLTDPATVSAMEKQIEKVILDDIRLGWSAAQRMHADLAGFADKIHRKYPDAWQKAKQDWERQLEQVELNIRVQATLENTGMLNDTVSEKLP</sequence>
<keyword evidence="7" id="KW-0449">Lipoprotein</keyword>
<protein>
    <submittedName>
        <fullName evidence="10">Ger(X)C family spore germination protein</fullName>
    </submittedName>
</protein>
<evidence type="ECO:0000313" key="11">
    <source>
        <dbReference type="Proteomes" id="UP001153387"/>
    </source>
</evidence>
<reference evidence="10 11" key="1">
    <citation type="submission" date="2022-10" db="EMBL/GenBank/DDBJ databases">
        <title>Comparative genomic analysis of Cohnella hashimotonis sp. nov., isolated from the International Space Station.</title>
        <authorList>
            <person name="Simpson A."/>
            <person name="Venkateswaran K."/>
        </authorList>
    </citation>
    <scope>NUCLEOTIDE SEQUENCE [LARGE SCALE GENOMIC DNA]</scope>
    <source>
        <strain evidence="10 11">DSM 18997</strain>
    </source>
</reference>
<dbReference type="PANTHER" id="PTHR35789:SF1">
    <property type="entry name" value="SPORE GERMINATION PROTEIN B3"/>
    <property type="match status" value="1"/>
</dbReference>
<feature type="domain" description="Spore germination GerAC-like C-terminal" evidence="8">
    <location>
        <begin position="232"/>
        <end position="397"/>
    </location>
</feature>
<dbReference type="Proteomes" id="UP001153387">
    <property type="component" value="Unassembled WGS sequence"/>
</dbReference>
<dbReference type="PROSITE" id="PS51257">
    <property type="entry name" value="PROKAR_LIPOPROTEIN"/>
    <property type="match status" value="1"/>
</dbReference>
<keyword evidence="4" id="KW-0732">Signal</keyword>
<dbReference type="GO" id="GO:0016020">
    <property type="term" value="C:membrane"/>
    <property type="evidence" value="ECO:0007669"/>
    <property type="project" value="UniProtKB-SubCell"/>
</dbReference>
<proteinExistence type="inferred from homology"/>
<evidence type="ECO:0000256" key="2">
    <source>
        <dbReference type="ARBA" id="ARBA00007886"/>
    </source>
</evidence>
<evidence type="ECO:0000256" key="6">
    <source>
        <dbReference type="ARBA" id="ARBA00023139"/>
    </source>
</evidence>
<dbReference type="InterPro" id="IPR057336">
    <property type="entry name" value="GerAC_N"/>
</dbReference>
<dbReference type="RefSeq" id="WP_277567669.1">
    <property type="nucleotide sequence ID" value="NZ_JAPDHZ010000004.1"/>
</dbReference>
<evidence type="ECO:0000256" key="5">
    <source>
        <dbReference type="ARBA" id="ARBA00023136"/>
    </source>
</evidence>
<name>A0A9X4KPH6_9BACL</name>
<evidence type="ECO:0000259" key="9">
    <source>
        <dbReference type="Pfam" id="PF25198"/>
    </source>
</evidence>
<dbReference type="AlphaFoldDB" id="A0A9X4KPH6"/>
<evidence type="ECO:0000259" key="8">
    <source>
        <dbReference type="Pfam" id="PF05504"/>
    </source>
</evidence>
<dbReference type="Pfam" id="PF05504">
    <property type="entry name" value="Spore_GerAC"/>
    <property type="match status" value="1"/>
</dbReference>
<dbReference type="InterPro" id="IPR008844">
    <property type="entry name" value="Spore_GerAC-like"/>
</dbReference>
<comment type="subcellular location">
    <subcellularLocation>
        <location evidence="1">Membrane</location>
        <topology evidence="1">Lipid-anchor</topology>
    </subcellularLocation>
</comment>
<dbReference type="NCBIfam" id="TIGR02887">
    <property type="entry name" value="spore_ger_x_C"/>
    <property type="match status" value="1"/>
</dbReference>
<gene>
    <name evidence="10" type="ORF">OMP38_25840</name>
</gene>
<dbReference type="EMBL" id="JAPDHZ010000004">
    <property type="protein sequence ID" value="MDG0793862.1"/>
    <property type="molecule type" value="Genomic_DNA"/>
</dbReference>
<feature type="domain" description="Spore germination protein N-terminal" evidence="9">
    <location>
        <begin position="22"/>
        <end position="199"/>
    </location>
</feature>
<evidence type="ECO:0000256" key="1">
    <source>
        <dbReference type="ARBA" id="ARBA00004635"/>
    </source>
</evidence>
<evidence type="ECO:0000256" key="4">
    <source>
        <dbReference type="ARBA" id="ARBA00022729"/>
    </source>
</evidence>
<comment type="similarity">
    <text evidence="2">Belongs to the GerABKC lipoprotein family.</text>
</comment>
<comment type="caution">
    <text evidence="10">The sequence shown here is derived from an EMBL/GenBank/DDBJ whole genome shotgun (WGS) entry which is preliminary data.</text>
</comment>
<evidence type="ECO:0000256" key="7">
    <source>
        <dbReference type="ARBA" id="ARBA00023288"/>
    </source>
</evidence>
<keyword evidence="6" id="KW-0564">Palmitate</keyword>
<keyword evidence="11" id="KW-1185">Reference proteome</keyword>
<dbReference type="InterPro" id="IPR046953">
    <property type="entry name" value="Spore_GerAC-like_C"/>
</dbReference>
<dbReference type="GO" id="GO:0009847">
    <property type="term" value="P:spore germination"/>
    <property type="evidence" value="ECO:0007669"/>
    <property type="project" value="InterPro"/>
</dbReference>
<evidence type="ECO:0000313" key="10">
    <source>
        <dbReference type="EMBL" id="MDG0793862.1"/>
    </source>
</evidence>
<evidence type="ECO:0000256" key="3">
    <source>
        <dbReference type="ARBA" id="ARBA00022544"/>
    </source>
</evidence>
<dbReference type="Pfam" id="PF25198">
    <property type="entry name" value="Spore_GerAC_N"/>
    <property type="match status" value="1"/>
</dbReference>
<dbReference type="InterPro" id="IPR038501">
    <property type="entry name" value="Spore_GerAC_C_sf"/>
</dbReference>
<accession>A0A9X4KPH6</accession>
<dbReference type="Gene3D" id="3.30.300.210">
    <property type="entry name" value="Nutrient germinant receptor protein C, domain 3"/>
    <property type="match status" value="1"/>
</dbReference>
<keyword evidence="3" id="KW-0309">Germination</keyword>